<dbReference type="SUPFAM" id="SSF50249">
    <property type="entry name" value="Nucleic acid-binding proteins"/>
    <property type="match status" value="1"/>
</dbReference>
<dbReference type="Gene3D" id="3.30.1640.10">
    <property type="entry name" value="mini-chromosome maintenance (MCM) complex, chain A, domain 1"/>
    <property type="match status" value="1"/>
</dbReference>
<gene>
    <name evidence="4" type="ORF">M0R89_18330</name>
</gene>
<dbReference type="PANTHER" id="PTHR11630:SF66">
    <property type="entry name" value="DNA REPLICATION LICENSING FACTOR MCM4"/>
    <property type="match status" value="1"/>
</dbReference>
<dbReference type="RefSeq" id="WP_248652525.1">
    <property type="nucleotide sequence ID" value="NZ_CP096660.1"/>
</dbReference>
<organism evidence="4 5">
    <name type="scientific">Halorussus limi</name>
    <dbReference type="NCBI Taxonomy" id="2938695"/>
    <lineage>
        <taxon>Archaea</taxon>
        <taxon>Methanobacteriati</taxon>
        <taxon>Methanobacteriota</taxon>
        <taxon>Stenosarchaea group</taxon>
        <taxon>Halobacteria</taxon>
        <taxon>Halobacteriales</taxon>
        <taxon>Haladaptataceae</taxon>
        <taxon>Halorussus</taxon>
    </lineage>
</organism>
<dbReference type="GO" id="GO:0042555">
    <property type="term" value="C:MCM complex"/>
    <property type="evidence" value="ECO:0007669"/>
    <property type="project" value="TreeGrafter"/>
</dbReference>
<evidence type="ECO:0000313" key="5">
    <source>
        <dbReference type="Proteomes" id="UP000830729"/>
    </source>
</evidence>
<geneLocation type="plasmid" evidence="4 5">
    <name>unnamed1</name>
</geneLocation>
<dbReference type="GO" id="GO:0005524">
    <property type="term" value="F:ATP binding"/>
    <property type="evidence" value="ECO:0007669"/>
    <property type="project" value="InterPro"/>
</dbReference>
<comment type="similarity">
    <text evidence="1">Belongs to the MCM family.</text>
</comment>
<evidence type="ECO:0000256" key="2">
    <source>
        <dbReference type="ARBA" id="ARBA00022705"/>
    </source>
</evidence>
<dbReference type="GO" id="GO:0003697">
    <property type="term" value="F:single-stranded DNA binding"/>
    <property type="evidence" value="ECO:0007669"/>
    <property type="project" value="TreeGrafter"/>
</dbReference>
<keyword evidence="5" id="KW-1185">Reference proteome</keyword>
<dbReference type="GeneID" id="72187199"/>
<feature type="domain" description="MCM OB" evidence="3">
    <location>
        <begin position="101"/>
        <end position="218"/>
    </location>
</feature>
<evidence type="ECO:0000256" key="1">
    <source>
        <dbReference type="ARBA" id="ARBA00008010"/>
    </source>
</evidence>
<reference evidence="4 5" key="1">
    <citation type="submission" date="2022-04" db="EMBL/GenBank/DDBJ databases">
        <title>Diverse halophilic archaea isolated from saline environments.</title>
        <authorList>
            <person name="Cui H.-L."/>
        </authorList>
    </citation>
    <scope>NUCLEOTIDE SEQUENCE [LARGE SCALE GENOMIC DNA]</scope>
    <source>
        <strain evidence="4 5">XZYJT49</strain>
        <plasmid evidence="4 5">unnamed1</plasmid>
    </source>
</reference>
<dbReference type="AlphaFoldDB" id="A0A8U0HZB0"/>
<dbReference type="PANTHER" id="PTHR11630">
    <property type="entry name" value="DNA REPLICATION LICENSING FACTOR MCM FAMILY MEMBER"/>
    <property type="match status" value="1"/>
</dbReference>
<dbReference type="GO" id="GO:0017116">
    <property type="term" value="F:single-stranded DNA helicase activity"/>
    <property type="evidence" value="ECO:0007669"/>
    <property type="project" value="TreeGrafter"/>
</dbReference>
<dbReference type="Pfam" id="PF17207">
    <property type="entry name" value="MCM_OB"/>
    <property type="match status" value="1"/>
</dbReference>
<dbReference type="InterPro" id="IPR031327">
    <property type="entry name" value="MCM"/>
</dbReference>
<dbReference type="EMBL" id="CP096660">
    <property type="protein sequence ID" value="UPV76492.1"/>
    <property type="molecule type" value="Genomic_DNA"/>
</dbReference>
<sequence>MSVRSGDLTEKWYEYVYRDRGESVRRFVERYPDERALSVSCERFGHDYQFVRPLLANPDEALRAGKAALGRFLADETDREMRDVYLRVSDLPAESEVALDEIRATHLNELHTTRGVVAETGPLRPKVVRAGFRCAKCEEVTRHVAQPGREFRSHAKCPRCSSVGYLSFAPEASEYVDAREVRVRDPTGETELPVLLEHDLTDAVSDGDEVRIVAIPRANRTDESAVADTWLESVSMECLTDANR</sequence>
<dbReference type="Gene3D" id="2.40.50.140">
    <property type="entry name" value="Nucleic acid-binding proteins"/>
    <property type="match status" value="1"/>
</dbReference>
<keyword evidence="4" id="KW-0614">Plasmid</keyword>
<keyword evidence="2" id="KW-0235">DNA replication</keyword>
<dbReference type="Proteomes" id="UP000830729">
    <property type="component" value="Plasmid unnamed1"/>
</dbReference>
<proteinExistence type="inferred from homology"/>
<protein>
    <recommendedName>
        <fullName evidence="3">MCM OB domain-containing protein</fullName>
    </recommendedName>
</protein>
<dbReference type="InterPro" id="IPR033762">
    <property type="entry name" value="MCM_OB"/>
</dbReference>
<dbReference type="Gene3D" id="2.20.28.10">
    <property type="match status" value="1"/>
</dbReference>
<dbReference type="InterPro" id="IPR012340">
    <property type="entry name" value="NA-bd_OB-fold"/>
</dbReference>
<dbReference type="KEGG" id="halx:M0R89_18330"/>
<evidence type="ECO:0000259" key="3">
    <source>
        <dbReference type="Pfam" id="PF17207"/>
    </source>
</evidence>
<accession>A0A8U0HZB0</accession>
<name>A0A8U0HZB0_9EURY</name>
<evidence type="ECO:0000313" key="4">
    <source>
        <dbReference type="EMBL" id="UPV76492.1"/>
    </source>
</evidence>
<dbReference type="GO" id="GO:0006260">
    <property type="term" value="P:DNA replication"/>
    <property type="evidence" value="ECO:0007669"/>
    <property type="project" value="UniProtKB-KW"/>
</dbReference>